<name>A0A7W6P644_9SPHI</name>
<dbReference type="PANTHER" id="PTHR42693:SF53">
    <property type="entry name" value="ENDO-4-O-SULFATASE"/>
    <property type="match status" value="1"/>
</dbReference>
<dbReference type="InterPro" id="IPR017850">
    <property type="entry name" value="Alkaline_phosphatase_core_sf"/>
</dbReference>
<dbReference type="Gene3D" id="3.40.720.10">
    <property type="entry name" value="Alkaline Phosphatase, subunit A"/>
    <property type="match status" value="1"/>
</dbReference>
<dbReference type="Gene3D" id="3.30.1120.10">
    <property type="match status" value="1"/>
</dbReference>
<proteinExistence type="inferred from homology"/>
<dbReference type="InterPro" id="IPR024607">
    <property type="entry name" value="Sulfatase_CS"/>
</dbReference>
<dbReference type="PROSITE" id="PS00149">
    <property type="entry name" value="SULFATASE_2"/>
    <property type="match status" value="1"/>
</dbReference>
<accession>A0A7W6P644</accession>
<dbReference type="InterPro" id="IPR050738">
    <property type="entry name" value="Sulfatase"/>
</dbReference>
<evidence type="ECO:0000256" key="4">
    <source>
        <dbReference type="ARBA" id="ARBA00022837"/>
    </source>
</evidence>
<dbReference type="Proteomes" id="UP000642938">
    <property type="component" value="Unassembled WGS sequence"/>
</dbReference>
<feature type="domain" description="Sulfatase N-terminal" evidence="5">
    <location>
        <begin position="26"/>
        <end position="345"/>
    </location>
</feature>
<keyword evidence="2" id="KW-0479">Metal-binding</keyword>
<dbReference type="PANTHER" id="PTHR42693">
    <property type="entry name" value="ARYLSULFATASE FAMILY MEMBER"/>
    <property type="match status" value="1"/>
</dbReference>
<dbReference type="AlphaFoldDB" id="A0A7W6P644"/>
<evidence type="ECO:0000256" key="2">
    <source>
        <dbReference type="ARBA" id="ARBA00022723"/>
    </source>
</evidence>
<dbReference type="Proteomes" id="UP000532273">
    <property type="component" value="Unassembled WGS sequence"/>
</dbReference>
<evidence type="ECO:0000313" key="6">
    <source>
        <dbReference type="EMBL" id="GGH08069.1"/>
    </source>
</evidence>
<dbReference type="GO" id="GO:0004065">
    <property type="term" value="F:arylsulfatase activity"/>
    <property type="evidence" value="ECO:0007669"/>
    <property type="project" value="TreeGrafter"/>
</dbReference>
<dbReference type="SUPFAM" id="SSF53649">
    <property type="entry name" value="Alkaline phosphatase-like"/>
    <property type="match status" value="1"/>
</dbReference>
<dbReference type="EMBL" id="JACIEF010000003">
    <property type="protein sequence ID" value="MBB4108742.1"/>
    <property type="molecule type" value="Genomic_DNA"/>
</dbReference>
<comment type="caution">
    <text evidence="7">The sequence shown here is derived from an EMBL/GenBank/DDBJ whole genome shotgun (WGS) entry which is preliminary data.</text>
</comment>
<dbReference type="GO" id="GO:0046872">
    <property type="term" value="F:metal ion binding"/>
    <property type="evidence" value="ECO:0007669"/>
    <property type="project" value="UniProtKB-KW"/>
</dbReference>
<sequence>MNLRILIFLLASFFSLQLKVKAQQKPNVIIVLADDMGYADISCYGSPLIKTPFLDGMAAKGIKATNFVTTSPTCTPSRASLLTGRYCSRMDLPRPIGPGEKEGIPEDEITIAQMLKQSGYATALIGKWHLGDHGVSLPNKKGFDEFYGLLYSHDYRAPYVKTDTTIKIFRNTKPEIYKPHDSILTTSYTRESIKFIKKSTAEKKPFFLYLAQNMPHLPVAFAAQKSRKIPSAGGELGNVIEDMDAGLAEIWKQVVASGQADNTIFIFTSDNGPWINAPQRMYDDGFTKFYHVGSAGIFRGSKGISYEGGHRVPFIVYWKGHTLNNTQLTKPISNLDVFPTLAEWTKSKLPQKVYDGESVSGLLTNKTYNKTHRPIYYHNYVLEGVKDGDWKLRITKKDNQEVPELYNLSWDPAERVNLIDDAKYVSQKAHLMKLYLEYPGNSK</sequence>
<evidence type="ECO:0000256" key="3">
    <source>
        <dbReference type="ARBA" id="ARBA00022801"/>
    </source>
</evidence>
<keyword evidence="4" id="KW-0106">Calcium</keyword>
<reference evidence="7 8" key="3">
    <citation type="submission" date="2020-08" db="EMBL/GenBank/DDBJ databases">
        <title>Genomic Encyclopedia of Type Strains, Phase IV (KMG-IV): sequencing the most valuable type-strain genomes for metagenomic binning, comparative biology and taxonomic classification.</title>
        <authorList>
            <person name="Goeker M."/>
        </authorList>
    </citation>
    <scope>NUCLEOTIDE SEQUENCE [LARGE SCALE GENOMIC DNA]</scope>
    <source>
        <strain evidence="7 8">DSM 100774</strain>
    </source>
</reference>
<evidence type="ECO:0000256" key="1">
    <source>
        <dbReference type="ARBA" id="ARBA00008779"/>
    </source>
</evidence>
<dbReference type="RefSeq" id="WP_183764982.1">
    <property type="nucleotide sequence ID" value="NZ_BMHZ01000003.1"/>
</dbReference>
<reference evidence="6" key="4">
    <citation type="submission" date="2024-05" db="EMBL/GenBank/DDBJ databases">
        <authorList>
            <person name="Sun Q."/>
            <person name="Zhou Y."/>
        </authorList>
    </citation>
    <scope>NUCLEOTIDE SEQUENCE</scope>
    <source>
        <strain evidence="6">CGMCC 1.15287</strain>
    </source>
</reference>
<evidence type="ECO:0000313" key="9">
    <source>
        <dbReference type="Proteomes" id="UP000642938"/>
    </source>
</evidence>
<reference evidence="9" key="2">
    <citation type="journal article" date="2019" name="Int. J. Syst. Evol. Microbiol.">
        <title>The Global Catalogue of Microorganisms (GCM) 10K type strain sequencing project: providing services to taxonomists for standard genome sequencing and annotation.</title>
        <authorList>
            <consortium name="The Broad Institute Genomics Platform"/>
            <consortium name="The Broad Institute Genome Sequencing Center for Infectious Disease"/>
            <person name="Wu L."/>
            <person name="Ma J."/>
        </authorList>
    </citation>
    <scope>NUCLEOTIDE SEQUENCE [LARGE SCALE GENOMIC DNA]</scope>
    <source>
        <strain evidence="9">CGMCC 1.15287</strain>
    </source>
</reference>
<dbReference type="EMBL" id="BMHZ01000003">
    <property type="protein sequence ID" value="GGH08069.1"/>
    <property type="molecule type" value="Genomic_DNA"/>
</dbReference>
<dbReference type="InterPro" id="IPR000917">
    <property type="entry name" value="Sulfatase_N"/>
</dbReference>
<dbReference type="PROSITE" id="PS00523">
    <property type="entry name" value="SULFATASE_1"/>
    <property type="match status" value="1"/>
</dbReference>
<organism evidence="7 8">
    <name type="scientific">Pedobacter zeae</name>
    <dbReference type="NCBI Taxonomy" id="1737356"/>
    <lineage>
        <taxon>Bacteria</taxon>
        <taxon>Pseudomonadati</taxon>
        <taxon>Bacteroidota</taxon>
        <taxon>Sphingobacteriia</taxon>
        <taxon>Sphingobacteriales</taxon>
        <taxon>Sphingobacteriaceae</taxon>
        <taxon>Pedobacter</taxon>
    </lineage>
</organism>
<keyword evidence="3" id="KW-0378">Hydrolase</keyword>
<reference evidence="6" key="1">
    <citation type="journal article" date="2014" name="Int. J. Syst. Evol. Microbiol.">
        <title>Complete genome of a new Firmicutes species belonging to the dominant human colonic microbiota ('Ruminococcus bicirculans') reveals two chromosomes and a selective capacity to utilize plant glucans.</title>
        <authorList>
            <consortium name="NISC Comparative Sequencing Program"/>
            <person name="Wegmann U."/>
            <person name="Louis P."/>
            <person name="Goesmann A."/>
            <person name="Henrissat B."/>
            <person name="Duncan S.H."/>
            <person name="Flint H.J."/>
        </authorList>
    </citation>
    <scope>NUCLEOTIDE SEQUENCE</scope>
    <source>
        <strain evidence="6">CGMCC 1.15287</strain>
    </source>
</reference>
<evidence type="ECO:0000313" key="7">
    <source>
        <dbReference type="EMBL" id="MBB4108742.1"/>
    </source>
</evidence>
<evidence type="ECO:0000313" key="8">
    <source>
        <dbReference type="Proteomes" id="UP000532273"/>
    </source>
</evidence>
<dbReference type="Pfam" id="PF00884">
    <property type="entry name" value="Sulfatase"/>
    <property type="match status" value="1"/>
</dbReference>
<gene>
    <name evidence="6" type="primary">arsA</name>
    <name evidence="6" type="ORF">GCM10007422_25410</name>
    <name evidence="7" type="ORF">GGQ60_002751</name>
</gene>
<keyword evidence="9" id="KW-1185">Reference proteome</keyword>
<comment type="similarity">
    <text evidence="1">Belongs to the sulfatase family.</text>
</comment>
<protein>
    <submittedName>
        <fullName evidence="6 7">Arylsulfatase</fullName>
    </submittedName>
</protein>
<evidence type="ECO:0000259" key="5">
    <source>
        <dbReference type="Pfam" id="PF00884"/>
    </source>
</evidence>